<dbReference type="InterPro" id="IPR007627">
    <property type="entry name" value="RNA_pol_sigma70_r2"/>
</dbReference>
<dbReference type="CDD" id="cd06171">
    <property type="entry name" value="Sigma70_r4"/>
    <property type="match status" value="1"/>
</dbReference>
<dbReference type="NCBIfam" id="TIGR02937">
    <property type="entry name" value="sigma70-ECF"/>
    <property type="match status" value="1"/>
</dbReference>
<dbReference type="InterPro" id="IPR013325">
    <property type="entry name" value="RNA_pol_sigma_r2"/>
</dbReference>
<dbReference type="PANTHER" id="PTHR43133:SF46">
    <property type="entry name" value="RNA POLYMERASE SIGMA-70 FACTOR ECF SUBFAMILY"/>
    <property type="match status" value="1"/>
</dbReference>
<evidence type="ECO:0000259" key="6">
    <source>
        <dbReference type="Pfam" id="PF08281"/>
    </source>
</evidence>
<protein>
    <submittedName>
        <fullName evidence="7">RNA polymerase sigma factor, sigma-70 family</fullName>
    </submittedName>
</protein>
<proteinExistence type="inferred from homology"/>
<dbReference type="Pfam" id="PF08281">
    <property type="entry name" value="Sigma70_r4_2"/>
    <property type="match status" value="1"/>
</dbReference>
<gene>
    <name evidence="7" type="ORF">SAMN04488514_10949</name>
</gene>
<organism evidence="7 8">
    <name type="scientific">Kriegella aquimaris</name>
    <dbReference type="NCBI Taxonomy" id="192904"/>
    <lineage>
        <taxon>Bacteria</taxon>
        <taxon>Pseudomonadati</taxon>
        <taxon>Bacteroidota</taxon>
        <taxon>Flavobacteriia</taxon>
        <taxon>Flavobacteriales</taxon>
        <taxon>Flavobacteriaceae</taxon>
        <taxon>Kriegella</taxon>
    </lineage>
</organism>
<keyword evidence="3" id="KW-0731">Sigma factor</keyword>
<dbReference type="GO" id="GO:0006352">
    <property type="term" value="P:DNA-templated transcription initiation"/>
    <property type="evidence" value="ECO:0007669"/>
    <property type="project" value="InterPro"/>
</dbReference>
<dbReference type="SUPFAM" id="SSF88946">
    <property type="entry name" value="Sigma2 domain of RNA polymerase sigma factors"/>
    <property type="match status" value="1"/>
</dbReference>
<dbReference type="SUPFAM" id="SSF88659">
    <property type="entry name" value="Sigma3 and sigma4 domains of RNA polymerase sigma factors"/>
    <property type="match status" value="1"/>
</dbReference>
<dbReference type="Pfam" id="PF04542">
    <property type="entry name" value="Sigma70_r2"/>
    <property type="match status" value="1"/>
</dbReference>
<evidence type="ECO:0000256" key="4">
    <source>
        <dbReference type="ARBA" id="ARBA00023163"/>
    </source>
</evidence>
<dbReference type="RefSeq" id="WP_176801415.1">
    <property type="nucleotide sequence ID" value="NZ_FNGV01000009.1"/>
</dbReference>
<dbReference type="InterPro" id="IPR013249">
    <property type="entry name" value="RNA_pol_sigma70_r4_t2"/>
</dbReference>
<dbReference type="Gene3D" id="1.10.1740.10">
    <property type="match status" value="1"/>
</dbReference>
<evidence type="ECO:0000256" key="1">
    <source>
        <dbReference type="ARBA" id="ARBA00010641"/>
    </source>
</evidence>
<name>A0A1G9TFI4_9FLAO</name>
<evidence type="ECO:0000256" key="2">
    <source>
        <dbReference type="ARBA" id="ARBA00023015"/>
    </source>
</evidence>
<sequence>MDLNLSYFQSYISDDRSEAPKVVSREPKGIADFQLWQEFQAGSDIAYATIYRNNVSLLYSYGLKLIRDKELIKDCIQELFVEIWNSKHKLGRVKSIKSYLFKSIRRKLIAESVKRRKKSMPLDLKPNFLKVLATPSIEFDIIERQCFDQQCQKLKKALEKLTDRQKEIIHLKYYTQLSYDEIAEIMSLSTKGTYKLMGRSISFLRKNMGSILILSMLVHL</sequence>
<keyword evidence="8" id="KW-1185">Reference proteome</keyword>
<evidence type="ECO:0000259" key="5">
    <source>
        <dbReference type="Pfam" id="PF04542"/>
    </source>
</evidence>
<dbReference type="EMBL" id="FNGV01000009">
    <property type="protein sequence ID" value="SDM46486.1"/>
    <property type="molecule type" value="Genomic_DNA"/>
</dbReference>
<feature type="domain" description="RNA polymerase sigma factor 70 region 4 type 2" evidence="6">
    <location>
        <begin position="152"/>
        <end position="195"/>
    </location>
</feature>
<dbReference type="GO" id="GO:0003677">
    <property type="term" value="F:DNA binding"/>
    <property type="evidence" value="ECO:0007669"/>
    <property type="project" value="InterPro"/>
</dbReference>
<dbReference type="Gene3D" id="1.10.10.10">
    <property type="entry name" value="Winged helix-like DNA-binding domain superfamily/Winged helix DNA-binding domain"/>
    <property type="match status" value="1"/>
</dbReference>
<reference evidence="7 8" key="1">
    <citation type="submission" date="2016-10" db="EMBL/GenBank/DDBJ databases">
        <authorList>
            <person name="de Groot N.N."/>
        </authorList>
    </citation>
    <scope>NUCLEOTIDE SEQUENCE [LARGE SCALE GENOMIC DNA]</scope>
    <source>
        <strain evidence="7 8">DSM 19886</strain>
    </source>
</reference>
<dbReference type="PANTHER" id="PTHR43133">
    <property type="entry name" value="RNA POLYMERASE ECF-TYPE SIGMA FACTO"/>
    <property type="match status" value="1"/>
</dbReference>
<dbReference type="AlphaFoldDB" id="A0A1G9TFI4"/>
<dbReference type="InterPro" id="IPR014284">
    <property type="entry name" value="RNA_pol_sigma-70_dom"/>
</dbReference>
<feature type="domain" description="RNA polymerase sigma-70 region 2" evidence="5">
    <location>
        <begin position="50"/>
        <end position="114"/>
    </location>
</feature>
<evidence type="ECO:0000313" key="8">
    <source>
        <dbReference type="Proteomes" id="UP000199440"/>
    </source>
</evidence>
<keyword evidence="4" id="KW-0804">Transcription</keyword>
<evidence type="ECO:0000256" key="3">
    <source>
        <dbReference type="ARBA" id="ARBA00023082"/>
    </source>
</evidence>
<dbReference type="STRING" id="192904.SAMN04488514_10949"/>
<dbReference type="InterPro" id="IPR013324">
    <property type="entry name" value="RNA_pol_sigma_r3/r4-like"/>
</dbReference>
<dbReference type="GO" id="GO:0016987">
    <property type="term" value="F:sigma factor activity"/>
    <property type="evidence" value="ECO:0007669"/>
    <property type="project" value="UniProtKB-KW"/>
</dbReference>
<dbReference type="InterPro" id="IPR036388">
    <property type="entry name" value="WH-like_DNA-bd_sf"/>
</dbReference>
<keyword evidence="2" id="KW-0805">Transcription regulation</keyword>
<accession>A0A1G9TFI4</accession>
<dbReference type="Proteomes" id="UP000199440">
    <property type="component" value="Unassembled WGS sequence"/>
</dbReference>
<evidence type="ECO:0000313" key="7">
    <source>
        <dbReference type="EMBL" id="SDM46486.1"/>
    </source>
</evidence>
<comment type="similarity">
    <text evidence="1">Belongs to the sigma-70 factor family. ECF subfamily.</text>
</comment>
<dbReference type="InterPro" id="IPR039425">
    <property type="entry name" value="RNA_pol_sigma-70-like"/>
</dbReference>